<proteinExistence type="predicted"/>
<dbReference type="EMBL" id="BSYR01000010">
    <property type="protein sequence ID" value="GMI71330.1"/>
    <property type="molecule type" value="Genomic_DNA"/>
</dbReference>
<reference evidence="1" key="1">
    <citation type="submission" date="2023-05" db="EMBL/GenBank/DDBJ databases">
        <title>Genome and transcriptome analyses reveal genes involved in the formation of fine ridges on petal epidermal cells in Hibiscus trionum.</title>
        <authorList>
            <person name="Koshimizu S."/>
            <person name="Masuda S."/>
            <person name="Ishii T."/>
            <person name="Shirasu K."/>
            <person name="Hoshino A."/>
            <person name="Arita M."/>
        </authorList>
    </citation>
    <scope>NUCLEOTIDE SEQUENCE</scope>
    <source>
        <strain evidence="1">Hamamatsu line</strain>
    </source>
</reference>
<dbReference type="AlphaFoldDB" id="A0A9W7LQ34"/>
<dbReference type="Proteomes" id="UP001165190">
    <property type="component" value="Unassembled WGS sequence"/>
</dbReference>
<sequence>MSMSSMLVPKLGIQIITYAWRIEGQVLSYSRTKGCSTAFLNSGWSDEKRCWYIYNLGVLSGLGRFWRVIMFCS</sequence>
<organism evidence="1 2">
    <name type="scientific">Hibiscus trionum</name>
    <name type="common">Flower of an hour</name>
    <dbReference type="NCBI Taxonomy" id="183268"/>
    <lineage>
        <taxon>Eukaryota</taxon>
        <taxon>Viridiplantae</taxon>
        <taxon>Streptophyta</taxon>
        <taxon>Embryophyta</taxon>
        <taxon>Tracheophyta</taxon>
        <taxon>Spermatophyta</taxon>
        <taxon>Magnoliopsida</taxon>
        <taxon>eudicotyledons</taxon>
        <taxon>Gunneridae</taxon>
        <taxon>Pentapetalae</taxon>
        <taxon>rosids</taxon>
        <taxon>malvids</taxon>
        <taxon>Malvales</taxon>
        <taxon>Malvaceae</taxon>
        <taxon>Malvoideae</taxon>
        <taxon>Hibiscus</taxon>
    </lineage>
</organism>
<accession>A0A9W7LQ34</accession>
<comment type="caution">
    <text evidence="1">The sequence shown here is derived from an EMBL/GenBank/DDBJ whole genome shotgun (WGS) entry which is preliminary data.</text>
</comment>
<evidence type="ECO:0000313" key="2">
    <source>
        <dbReference type="Proteomes" id="UP001165190"/>
    </source>
</evidence>
<gene>
    <name evidence="1" type="ORF">HRI_000802300</name>
</gene>
<evidence type="ECO:0000313" key="1">
    <source>
        <dbReference type="EMBL" id="GMI71330.1"/>
    </source>
</evidence>
<name>A0A9W7LQ34_HIBTR</name>
<protein>
    <submittedName>
        <fullName evidence="1">Uncharacterized protein</fullName>
    </submittedName>
</protein>
<keyword evidence="2" id="KW-1185">Reference proteome</keyword>